<dbReference type="Proteomes" id="UP000603453">
    <property type="component" value="Unassembled WGS sequence"/>
</dbReference>
<protein>
    <submittedName>
        <fullName evidence="1">Uncharacterized protein</fullName>
    </submittedName>
</protein>
<evidence type="ECO:0000313" key="1">
    <source>
        <dbReference type="EMBL" id="KAG2207746.1"/>
    </source>
</evidence>
<gene>
    <name evidence="1" type="ORF">INT47_011866</name>
</gene>
<keyword evidence="2" id="KW-1185">Reference proteome</keyword>
<organism evidence="1 2">
    <name type="scientific">Mucor saturninus</name>
    <dbReference type="NCBI Taxonomy" id="64648"/>
    <lineage>
        <taxon>Eukaryota</taxon>
        <taxon>Fungi</taxon>
        <taxon>Fungi incertae sedis</taxon>
        <taxon>Mucoromycota</taxon>
        <taxon>Mucoromycotina</taxon>
        <taxon>Mucoromycetes</taxon>
        <taxon>Mucorales</taxon>
        <taxon>Mucorineae</taxon>
        <taxon>Mucoraceae</taxon>
        <taxon>Mucor</taxon>
    </lineage>
</organism>
<evidence type="ECO:0000313" key="2">
    <source>
        <dbReference type="Proteomes" id="UP000603453"/>
    </source>
</evidence>
<proteinExistence type="predicted"/>
<name>A0A8H7RAU5_9FUNG</name>
<comment type="caution">
    <text evidence="1">The sequence shown here is derived from an EMBL/GenBank/DDBJ whole genome shotgun (WGS) entry which is preliminary data.</text>
</comment>
<dbReference type="AlphaFoldDB" id="A0A8H7RAU5"/>
<reference evidence="1" key="1">
    <citation type="submission" date="2020-12" db="EMBL/GenBank/DDBJ databases">
        <title>Metabolic potential, ecology and presence of endohyphal bacteria is reflected in genomic diversity of Mucoromycotina.</title>
        <authorList>
            <person name="Muszewska A."/>
            <person name="Okrasinska A."/>
            <person name="Steczkiewicz K."/>
            <person name="Drgas O."/>
            <person name="Orlowska M."/>
            <person name="Perlinska-Lenart U."/>
            <person name="Aleksandrzak-Piekarczyk T."/>
            <person name="Szatraj K."/>
            <person name="Zielenkiewicz U."/>
            <person name="Pilsyk S."/>
            <person name="Malc E."/>
            <person name="Mieczkowski P."/>
            <person name="Kruszewska J.S."/>
            <person name="Biernat P."/>
            <person name="Pawlowska J."/>
        </authorList>
    </citation>
    <scope>NUCLEOTIDE SEQUENCE</scope>
    <source>
        <strain evidence="1">WA0000017839</strain>
    </source>
</reference>
<accession>A0A8H7RAU5</accession>
<dbReference type="EMBL" id="JAEPRD010000023">
    <property type="protein sequence ID" value="KAG2207746.1"/>
    <property type="molecule type" value="Genomic_DNA"/>
</dbReference>
<dbReference type="OrthoDB" id="10618369at2759"/>
<sequence length="245" mass="27675">MPKSVKKPSLIGVDPQLEITLNEFSKKQDADSIIRATLTFYTNIKTSFAANMAVSKYGEACKNYFSDLENKTNLQEVIRTKLDLKDLEELDKETLHITHSLRSKTKSQKGLANAAKDYQAAKFEADALLKALDVDIINSSSEDDTPELQAPSRQLIIAETDNVFTVQNQTESVRKRIKQEAMNIHNEYVKEVNIGSEAKLVMDLGLSSILDLTHEKDVYFFGSRMEAVGRLFQQEIQIQNYGIYS</sequence>